<dbReference type="Gene3D" id="2.60.40.3310">
    <property type="match status" value="1"/>
</dbReference>
<comment type="similarity">
    <text evidence="2">Belongs to the fimbrial protein family.</text>
</comment>
<dbReference type="Proteomes" id="UP000306393">
    <property type="component" value="Unassembled WGS sequence"/>
</dbReference>
<dbReference type="SUPFAM" id="SSF49401">
    <property type="entry name" value="Bacterial adhesins"/>
    <property type="match status" value="1"/>
</dbReference>
<dbReference type="Gene3D" id="2.60.40.1090">
    <property type="entry name" value="Fimbrial-type adhesion domain"/>
    <property type="match status" value="1"/>
</dbReference>
<keyword evidence="4" id="KW-0281">Fimbrium</keyword>
<dbReference type="InterPro" id="IPR008966">
    <property type="entry name" value="Adhesion_dom_sf"/>
</dbReference>
<comment type="caution">
    <text evidence="7">The sequence shown here is derived from an EMBL/GenBank/DDBJ whole genome shotgun (WGS) entry which is preliminary data.</text>
</comment>
<proteinExistence type="inferred from homology"/>
<dbReference type="InterPro" id="IPR036937">
    <property type="entry name" value="Adhesion_dom_fimbrial_sf"/>
</dbReference>
<evidence type="ECO:0000256" key="3">
    <source>
        <dbReference type="ARBA" id="ARBA00022729"/>
    </source>
</evidence>
<dbReference type="GO" id="GO:0009289">
    <property type="term" value="C:pilus"/>
    <property type="evidence" value="ECO:0007669"/>
    <property type="project" value="UniProtKB-SubCell"/>
</dbReference>
<organism evidence="7 8">
    <name type="scientific">Erwinia persicina</name>
    <dbReference type="NCBI Taxonomy" id="55211"/>
    <lineage>
        <taxon>Bacteria</taxon>
        <taxon>Pseudomonadati</taxon>
        <taxon>Pseudomonadota</taxon>
        <taxon>Gammaproteobacteria</taxon>
        <taxon>Enterobacterales</taxon>
        <taxon>Erwiniaceae</taxon>
        <taxon>Erwinia</taxon>
    </lineage>
</organism>
<dbReference type="AlphaFoldDB" id="A0A4U3F2D2"/>
<evidence type="ECO:0000256" key="5">
    <source>
        <dbReference type="SAM" id="SignalP"/>
    </source>
</evidence>
<dbReference type="PANTHER" id="PTHR33420:SF12">
    <property type="entry name" value="FIMBRIN-LIKE PROTEIN FIMI-RELATED"/>
    <property type="match status" value="1"/>
</dbReference>
<gene>
    <name evidence="7" type="ORF">EpCFBP13511_17800</name>
</gene>
<reference evidence="7 8" key="1">
    <citation type="journal article" date="2019" name="Sci. Rep.">
        <title>Differences in resource use lead to coexistence of seed-transmitted microbial populations.</title>
        <authorList>
            <person name="Torres-Cortes G."/>
            <person name="Garcia B.J."/>
            <person name="Compant S."/>
            <person name="Rezki S."/>
            <person name="Jones P."/>
            <person name="Preveaux A."/>
            <person name="Briand M."/>
            <person name="Roulet A."/>
            <person name="Bouchez O."/>
            <person name="Jacobson D."/>
            <person name="Barret M."/>
        </authorList>
    </citation>
    <scope>NUCLEOTIDE SEQUENCE [LARGE SCALE GENOMIC DNA]</scope>
    <source>
        <strain evidence="7 8">CFBP13511</strain>
    </source>
</reference>
<evidence type="ECO:0000313" key="7">
    <source>
        <dbReference type="EMBL" id="TKJ86696.1"/>
    </source>
</evidence>
<feature type="chain" id="PRO_5020788362" evidence="5">
    <location>
        <begin position="19"/>
        <end position="336"/>
    </location>
</feature>
<evidence type="ECO:0000259" key="6">
    <source>
        <dbReference type="Pfam" id="PF00419"/>
    </source>
</evidence>
<dbReference type="InterPro" id="IPR050263">
    <property type="entry name" value="Bact_Fimbrial_Adh_Pro"/>
</dbReference>
<accession>A0A4U3F2D2</accession>
<comment type="subcellular location">
    <subcellularLocation>
        <location evidence="1">Fimbrium</location>
    </subcellularLocation>
</comment>
<dbReference type="RefSeq" id="WP_137269725.1">
    <property type="nucleotide sequence ID" value="NZ_QGAC01000018.1"/>
</dbReference>
<feature type="domain" description="Fimbrial-type adhesion" evidence="6">
    <location>
        <begin position="190"/>
        <end position="336"/>
    </location>
</feature>
<evidence type="ECO:0000256" key="4">
    <source>
        <dbReference type="ARBA" id="ARBA00023263"/>
    </source>
</evidence>
<dbReference type="EMBL" id="QGAC01000018">
    <property type="protein sequence ID" value="TKJ86696.1"/>
    <property type="molecule type" value="Genomic_DNA"/>
</dbReference>
<evidence type="ECO:0000313" key="8">
    <source>
        <dbReference type="Proteomes" id="UP000306393"/>
    </source>
</evidence>
<dbReference type="GO" id="GO:0043709">
    <property type="term" value="P:cell adhesion involved in single-species biofilm formation"/>
    <property type="evidence" value="ECO:0007669"/>
    <property type="project" value="TreeGrafter"/>
</dbReference>
<name>A0A4U3F2D2_9GAMM</name>
<feature type="signal peptide" evidence="5">
    <location>
        <begin position="1"/>
        <end position="18"/>
    </location>
</feature>
<dbReference type="PANTHER" id="PTHR33420">
    <property type="entry name" value="FIMBRIAL SUBUNIT ELFA-RELATED"/>
    <property type="match status" value="1"/>
</dbReference>
<sequence length="336" mass="35094">MRHWIVIGCLLFAHNACALDWKSDITISPPPMTYKGPADSVTPGQIIGNAWSASATVQQVFWCGWIATCNKGTMEPGSGAISTGMTVAIDGANYAIFETGVPGVGFVIGLRDFNGTTYIPLQTGVIQTYPAQGTSAVATDLGWSAKVTFVKTNKTLKSGTYQTASIDAAILTAYNNETKTARVRINPTTITVTASGCTVSTTQADVKLGTLDVRTLPSPGSVSASGTFNVSLTCDEKVAVNAVMTDQTTPANTSSVVTLTGDSTASGVGVQLFYNGTGPLMMGPDNPSEGTTNQFYIKTTTSAQTLTLPFQARFVRTGDLTPGTAKALASITFSYQ</sequence>
<dbReference type="InterPro" id="IPR000259">
    <property type="entry name" value="Adhesion_dom_fimbrial"/>
</dbReference>
<evidence type="ECO:0000256" key="1">
    <source>
        <dbReference type="ARBA" id="ARBA00004561"/>
    </source>
</evidence>
<dbReference type="Pfam" id="PF00419">
    <property type="entry name" value="Fimbrial"/>
    <property type="match status" value="1"/>
</dbReference>
<keyword evidence="3 5" id="KW-0732">Signal</keyword>
<dbReference type="OrthoDB" id="6479211at2"/>
<protein>
    <submittedName>
        <fullName evidence="7">Oxidoreductase</fullName>
    </submittedName>
</protein>
<evidence type="ECO:0000256" key="2">
    <source>
        <dbReference type="ARBA" id="ARBA00006671"/>
    </source>
</evidence>